<evidence type="ECO:0000313" key="2">
    <source>
        <dbReference type="Proteomes" id="UP000434052"/>
    </source>
</evidence>
<dbReference type="AlphaFoldDB" id="A0A6P1ZKF0"/>
<proteinExistence type="predicted"/>
<protein>
    <submittedName>
        <fullName evidence="1">Uncharacterized protein</fullName>
    </submittedName>
</protein>
<evidence type="ECO:0000313" key="1">
    <source>
        <dbReference type="EMBL" id="TVM34040.1"/>
    </source>
</evidence>
<accession>A0A6P1ZKF0</accession>
<dbReference type="OrthoDB" id="3822937at2"/>
<comment type="caution">
    <text evidence="1">The sequence shown here is derived from an EMBL/GenBank/DDBJ whole genome shotgun (WGS) entry which is preliminary data.</text>
</comment>
<organism evidence="1 2">
    <name type="scientific">Oceanidesulfovibrio marinus</name>
    <dbReference type="NCBI Taxonomy" id="370038"/>
    <lineage>
        <taxon>Bacteria</taxon>
        <taxon>Pseudomonadati</taxon>
        <taxon>Thermodesulfobacteriota</taxon>
        <taxon>Desulfovibrionia</taxon>
        <taxon>Desulfovibrionales</taxon>
        <taxon>Desulfovibrionaceae</taxon>
        <taxon>Oceanidesulfovibrio</taxon>
    </lineage>
</organism>
<gene>
    <name evidence="1" type="ORF">DQK91_09045</name>
</gene>
<name>A0A6P1ZKF0_9BACT</name>
<dbReference type="RefSeq" id="WP_144305036.1">
    <property type="nucleotide sequence ID" value="NZ_QMIF01000005.1"/>
</dbReference>
<dbReference type="Proteomes" id="UP000434052">
    <property type="component" value="Unassembled WGS sequence"/>
</dbReference>
<dbReference type="EMBL" id="QMIF01000005">
    <property type="protein sequence ID" value="TVM34040.1"/>
    <property type="molecule type" value="Genomic_DNA"/>
</dbReference>
<sequence length="79" mass="9233">MAFILSRERADDVSRAFGKYAKYLEEKAEVFPESAYRLATSAWHFDPNDKRCPHDSWLEEVRVIENSEGGRREVRNVSI</sequence>
<reference evidence="1 2" key="1">
    <citation type="submission" date="2018-06" db="EMBL/GenBank/DDBJ databases">
        <title>Complete genome of Desulfovibrio marinus P48SEP.</title>
        <authorList>
            <person name="Crispim J.S."/>
            <person name="Vidigal P.M.P."/>
            <person name="Silva L.C.F."/>
            <person name="Araujo L.C."/>
            <person name="Laguardia C.N."/>
            <person name="Dias R.S."/>
            <person name="Sousa M.P."/>
            <person name="Paula S.O."/>
            <person name="Silva C."/>
        </authorList>
    </citation>
    <scope>NUCLEOTIDE SEQUENCE [LARGE SCALE GENOMIC DNA]</scope>
    <source>
        <strain evidence="1 2">P48SEP</strain>
    </source>
</reference>